<dbReference type="NCBIfam" id="TIGR01414">
    <property type="entry name" value="autotrans_barl"/>
    <property type="match status" value="1"/>
</dbReference>
<comment type="caution">
    <text evidence="3">The sequence shown here is derived from an EMBL/GenBank/DDBJ whole genome shotgun (WGS) entry which is preliminary data.</text>
</comment>
<feature type="signal peptide" evidence="1">
    <location>
        <begin position="1"/>
        <end position="32"/>
    </location>
</feature>
<evidence type="ECO:0000313" key="4">
    <source>
        <dbReference type="Proteomes" id="UP000430564"/>
    </source>
</evidence>
<evidence type="ECO:0000259" key="2">
    <source>
        <dbReference type="PROSITE" id="PS51208"/>
    </source>
</evidence>
<dbReference type="InterPro" id="IPR006315">
    <property type="entry name" value="OM_autotransptr_brl_dom"/>
</dbReference>
<accession>A0A6I1EWI3</accession>
<sequence>MHQVIGDETMKQSLLSVAAASALIAMSTASFAADIEHNDTQSEAKSLYQDDAIDQLEGNTFLAEGSWLNILYAQDGKTHTVSGFESFTVKNDNQYSKNGSVNGFKAENGSTLKLMNMGSISISESGVTVSGANDPIPIHAYGGHIVIEATGDISLDSQSNAIMSQGTTRAKEASVKIKTAGDFKAVSAGTTILAGLIQDQLISSKVDIEAKNINIVATKSTSDGIDIYDSDQTYNPNDPKAGYASVNLNAVDNLSITGGRYGVFQTRKGAITPVGSVSTFKAGKSINISASGSAVRAVAEADVPNDVIINAPNINLESDGTIVKNSDNTYSYYATVQSDAKGNIVFTSDTGKAHITIRAENGNAIGIGKGGVISGENANINVAKGNVHSEDQGKLKLTNSSLTLAKGSTAKLGQVEGSNSSIVLNDLEENTVTVASNTVKSLRVLASSAVTASEGVEAVAQKIRTAAVVQGTEADTAVYGGEGTGLTSDYLIDGNGAVSYANGAAESAILSSVKHFNAANLSQWRYEVNHLSDRLGDVRNQKGSVGSWARVYGADAKTDDSVSTEMRWNSIQVGADVKVGDNWIVGGAFGYTDGRGDFTNGDASSDGYTFAAYGTAFFPCGGYVDLIGRVGRISSDITLEGASTSYDNTTFGLSAEVGYKWDISQTFFVTPQAELSYGYVKGDDYTFGHALGDVRVEQDDYTTLVGRLGFQAGANFPNDAGQIYVTASVNHDFQGDTDSTAFQGVEKRHISEDIGGTWFSYGVGAQIRASDSMFFYGSLTRANGSDYQEDFRYSAGMRILF</sequence>
<dbReference type="InterPro" id="IPR036709">
    <property type="entry name" value="Autotransporte_beta_dom_sf"/>
</dbReference>
<dbReference type="Pfam" id="PF03797">
    <property type="entry name" value="Autotransporter"/>
    <property type="match status" value="1"/>
</dbReference>
<dbReference type="Proteomes" id="UP000430564">
    <property type="component" value="Unassembled WGS sequence"/>
</dbReference>
<evidence type="ECO:0000256" key="1">
    <source>
        <dbReference type="SAM" id="SignalP"/>
    </source>
</evidence>
<dbReference type="AlphaFoldDB" id="A0A6I1EWI3"/>
<dbReference type="Gene3D" id="2.40.128.130">
    <property type="entry name" value="Autotransporter beta-domain"/>
    <property type="match status" value="1"/>
</dbReference>
<proteinExistence type="predicted"/>
<dbReference type="OrthoDB" id="8649870at2"/>
<evidence type="ECO:0000313" key="3">
    <source>
        <dbReference type="EMBL" id="KAB7657149.1"/>
    </source>
</evidence>
<dbReference type="PROSITE" id="PS51208">
    <property type="entry name" value="AUTOTRANSPORTER"/>
    <property type="match status" value="1"/>
</dbReference>
<protein>
    <submittedName>
        <fullName evidence="3">Autotransporter outer membrane beta-barrel domain-containing protein</fullName>
    </submittedName>
</protein>
<dbReference type="InterPro" id="IPR005546">
    <property type="entry name" value="Autotransporte_beta"/>
</dbReference>
<dbReference type="SMART" id="SM00869">
    <property type="entry name" value="Autotransporter"/>
    <property type="match status" value="1"/>
</dbReference>
<feature type="domain" description="Autotransporter" evidence="2">
    <location>
        <begin position="540"/>
        <end position="801"/>
    </location>
</feature>
<gene>
    <name evidence="3" type="ORF">GBM95_08425</name>
</gene>
<feature type="chain" id="PRO_5026251262" evidence="1">
    <location>
        <begin position="33"/>
        <end position="801"/>
    </location>
</feature>
<keyword evidence="1" id="KW-0732">Signal</keyword>
<name>A0A6I1EWI3_9BURK</name>
<dbReference type="GO" id="GO:0019867">
    <property type="term" value="C:outer membrane"/>
    <property type="evidence" value="ECO:0007669"/>
    <property type="project" value="InterPro"/>
</dbReference>
<reference evidence="3 4" key="1">
    <citation type="submission" date="2019-10" db="EMBL/GenBank/DDBJ databases">
        <title>Genome diversity of Sutterella seckii.</title>
        <authorList>
            <person name="Chaplin A.V."/>
            <person name="Sokolova S.R."/>
            <person name="Mosin K.A."/>
            <person name="Ivanova E.L."/>
            <person name="Kochetkova T.O."/>
            <person name="Goltsov A.Y."/>
            <person name="Trofimov D.Y."/>
            <person name="Efimov B.A."/>
        </authorList>
    </citation>
    <scope>NUCLEOTIDE SEQUENCE [LARGE SCALE GENOMIC DNA]</scope>
    <source>
        <strain evidence="3 4">ASD393</strain>
    </source>
</reference>
<organism evidence="3 4">
    <name type="scientific">Sutterella seckii</name>
    <dbReference type="NCBI Taxonomy" id="1944635"/>
    <lineage>
        <taxon>Bacteria</taxon>
        <taxon>Pseudomonadati</taxon>
        <taxon>Pseudomonadota</taxon>
        <taxon>Betaproteobacteria</taxon>
        <taxon>Burkholderiales</taxon>
        <taxon>Sutterellaceae</taxon>
        <taxon>Sutterella</taxon>
    </lineage>
</organism>
<dbReference type="SUPFAM" id="SSF103515">
    <property type="entry name" value="Autotransporter"/>
    <property type="match status" value="1"/>
</dbReference>
<dbReference type="EMBL" id="WEHX01000061">
    <property type="protein sequence ID" value="KAB7657149.1"/>
    <property type="molecule type" value="Genomic_DNA"/>
</dbReference>